<feature type="region of interest" description="Disordered" evidence="1">
    <location>
        <begin position="707"/>
        <end position="794"/>
    </location>
</feature>
<gene>
    <name evidence="2" type="ORF">OH76DRAFT_1415427</name>
</gene>
<dbReference type="Proteomes" id="UP000256964">
    <property type="component" value="Unassembled WGS sequence"/>
</dbReference>
<protein>
    <submittedName>
        <fullName evidence="2">Uncharacterized protein</fullName>
    </submittedName>
</protein>
<feature type="region of interest" description="Disordered" evidence="1">
    <location>
        <begin position="564"/>
        <end position="694"/>
    </location>
</feature>
<evidence type="ECO:0000313" key="2">
    <source>
        <dbReference type="EMBL" id="RDX54691.1"/>
    </source>
</evidence>
<feature type="compositionally biased region" description="Polar residues" evidence="1">
    <location>
        <begin position="160"/>
        <end position="170"/>
    </location>
</feature>
<feature type="compositionally biased region" description="Low complexity" evidence="1">
    <location>
        <begin position="636"/>
        <end position="650"/>
    </location>
</feature>
<feature type="region of interest" description="Disordered" evidence="1">
    <location>
        <begin position="332"/>
        <end position="365"/>
    </location>
</feature>
<feature type="compositionally biased region" description="Low complexity" evidence="1">
    <location>
        <begin position="657"/>
        <end position="673"/>
    </location>
</feature>
<feature type="compositionally biased region" description="Polar residues" evidence="1">
    <location>
        <begin position="283"/>
        <end position="296"/>
    </location>
</feature>
<keyword evidence="3" id="KW-1185">Reference proteome</keyword>
<evidence type="ECO:0000256" key="1">
    <source>
        <dbReference type="SAM" id="MobiDB-lite"/>
    </source>
</evidence>
<feature type="compositionally biased region" description="Acidic residues" evidence="1">
    <location>
        <begin position="352"/>
        <end position="363"/>
    </location>
</feature>
<dbReference type="EMBL" id="KZ857384">
    <property type="protein sequence ID" value="RDX54691.1"/>
    <property type="molecule type" value="Genomic_DNA"/>
</dbReference>
<dbReference type="AlphaFoldDB" id="A0A371DQ82"/>
<feature type="region of interest" description="Disordered" evidence="1">
    <location>
        <begin position="158"/>
        <end position="304"/>
    </location>
</feature>
<feature type="region of interest" description="Disordered" evidence="1">
    <location>
        <begin position="14"/>
        <end position="36"/>
    </location>
</feature>
<dbReference type="OrthoDB" id="2766608at2759"/>
<accession>A0A371DQ82</accession>
<feature type="compositionally biased region" description="Basic and acidic residues" evidence="1">
    <location>
        <begin position="567"/>
        <end position="577"/>
    </location>
</feature>
<organism evidence="2 3">
    <name type="scientific">Lentinus brumalis</name>
    <dbReference type="NCBI Taxonomy" id="2498619"/>
    <lineage>
        <taxon>Eukaryota</taxon>
        <taxon>Fungi</taxon>
        <taxon>Dikarya</taxon>
        <taxon>Basidiomycota</taxon>
        <taxon>Agaricomycotina</taxon>
        <taxon>Agaricomycetes</taxon>
        <taxon>Polyporales</taxon>
        <taxon>Polyporaceae</taxon>
        <taxon>Lentinus</taxon>
    </lineage>
</organism>
<feature type="compositionally biased region" description="Low complexity" evidence="1">
    <location>
        <begin position="22"/>
        <end position="36"/>
    </location>
</feature>
<reference evidence="2 3" key="1">
    <citation type="journal article" date="2018" name="Biotechnol. Biofuels">
        <title>Integrative visual omics of the white-rot fungus Polyporus brumalis exposes the biotechnological potential of its oxidative enzymes for delignifying raw plant biomass.</title>
        <authorList>
            <person name="Miyauchi S."/>
            <person name="Rancon A."/>
            <person name="Drula E."/>
            <person name="Hage H."/>
            <person name="Chaduli D."/>
            <person name="Favel A."/>
            <person name="Grisel S."/>
            <person name="Henrissat B."/>
            <person name="Herpoel-Gimbert I."/>
            <person name="Ruiz-Duenas F.J."/>
            <person name="Chevret D."/>
            <person name="Hainaut M."/>
            <person name="Lin J."/>
            <person name="Wang M."/>
            <person name="Pangilinan J."/>
            <person name="Lipzen A."/>
            <person name="Lesage-Meessen L."/>
            <person name="Navarro D."/>
            <person name="Riley R."/>
            <person name="Grigoriev I.V."/>
            <person name="Zhou S."/>
            <person name="Raouche S."/>
            <person name="Rosso M.N."/>
        </authorList>
    </citation>
    <scope>NUCLEOTIDE SEQUENCE [LARGE SCALE GENOMIC DNA]</scope>
    <source>
        <strain evidence="2 3">BRFM 1820</strain>
    </source>
</reference>
<evidence type="ECO:0000313" key="3">
    <source>
        <dbReference type="Proteomes" id="UP000256964"/>
    </source>
</evidence>
<feature type="compositionally biased region" description="Acidic residues" evidence="1">
    <location>
        <begin position="178"/>
        <end position="187"/>
    </location>
</feature>
<name>A0A371DQ82_9APHY</name>
<proteinExistence type="predicted"/>
<sequence>MAMEEYTSRTVVFPSALPRSPPSAQHHSPSPFASTLSTLSSDMSLQEEDLGNMREELAETHIKKFKVEGLRVHSETPSQMLVKAWSGSDVKTTKWTKQKFITNILESKMSIDWARVLEWVNSPNVKNPPIRPPSQDIVYREWAVDRAMYGCITDGLGHPPTSQLRPSGNSLAGGGDADASEVDDWDSVLDGPDVDRHADDDDPDAEGSDVPGDQDAHGLVGGDNLEDAQSGDGSLWGGDVAGPALQASPAGSAMSLADVDMPSHHHHGDSASHRGVNAGAPDNQRSAQSNHAASVETSDHVAHDAEQEALAREAVLRQTWKALRACKFLDKSFRPDEGDDDSSSSEAGSSDVDPEDLDDLPEDDPLRDYKQYLAARPAAVDQRGWLAEDPDERWPGNGWLHGRGAVLASGLDFRGGTPDGPGKRVTVILPDIWMQYFGRTREFTARSTDLAQAFAKCPLLIEGNVYLTVPIDVGGQRSTIGLAAYDGAGGIHMDDKPFNIQLTLLDENHRTSVFRVTFFKFDFELHGAFGVIPAKRPRTRSMEMSVPQEAPWFRVPIFPPGAYPPRHAGEVTGDRQVGHPGQMHPGIYGAPPPLAGQSAPSDVSMAAPSDRSNDNRRFESAVPPPTSIAPTESTSAADPGPVPADAAGPPHRIHANPAVAGRGRGAQGVRQPANTTTTKLHAHRGQAGGGPAGAVGQITARMLDNIGRHSGTDNAVAGPSRQPHRIASPSDFPPGHFTHSADEGEGLPPVRHGKGKAKQSERRAPANPAPQAGPSNVAVSREDPRGAGRGAVLSEEQKQIQRQLVAWLKTTVWHKSKVVVQIREAADDTSDKGAREVSRLVQWCSVVDSIMQMASPLGDAPRVQVSSIVVGKFLNHGDDWVQNCCKCQRIIATRKSDPRVDDYLKKNATKAMGINKLLSRLQGVTGVAA</sequence>